<sequence>MPELDTHPFTSLPLWKEFRKKTEHDSANREMVFRHVDAALPLLERIIVAFPKYTLHNARHQFNIIKIIGELLGDYINKLNSLEIAMLILSAVYHDIGMVYQPQELEEITREPEFQEFLKVNSSAMLLYEEQGKIADENLIGWYCRWMHAKRVWKFLDQIDSTNPFVWNKIPIKVQLGNLCESHNESVDYIKRNDTLFDNKFLGECDLTFCAILLRLADILDFDDTRTPLSVYEYLGLEQRQRNSDKISDDEWLKHMSSGGFRVEDDGKRRALRFTAHPENPQVEVGIRNFLKLIEAELTSCSKLIGFCSDRWRHFELPNEINKDGIIAKNYRSGSYHFSLAEDDVMKLLTGEGIYNDDFIFLRELLQNAIDTSRHREFREKLSKQDYKADAIKVSFFTDQDGYQWMRIDDFGMGMNLDIIEKHLLKKGKSYYNSDSFKLEKLMIRQRDGVDFVPISRFGIGLLSCFIAGDRIEINTQHFDEPTNAYRLSVEGRTGFFVLQTKKDHHLPASMPSENGSESGFRKLAGTSIAVRITTNKEYDGFDMERQLKFYLVAPPVPVKYNGSVVGGDFSEVLTKSWEVPRFYEMSADFVNRVSQLTECSFVDGIKIRLLPINLTKDSLSLNIKGQLLMIYVDFNKSVLAEMPNVDFRLELHEKHLVIHCVKEVVIDEKRSEFRESDNITFILDELNIPAILTESPYRPFNRYHFGGIQLSHNGIRIIDDSKMFELNGDRINNYHEFEFGHNNYSYIYTGVIYFQDQLLPDLTVSRNEIKEIKFPVIANVLTSARALNQLIYFSNEQRKFDFFQELDRDIDYSTEVIKRSQFYEQNRTFWDSEIKIDTIEGEYSIAELIAKKPLKLGFAKSHRNSNFYQNLIDYILQLNFDVSVILNNDNDLPRRSYFLNQKQFLTLPGISGFPPLTFLNFENVSDILSSGRNVNINHPYTKWYMLAYPILIAEYQFYAKQLIYAIYFSTYNNSRPDWDKINRILNKLRRVLPPDIIPPMEINLKPSDFNDKDGYIWYDA</sequence>
<feature type="domain" description="HD-CE" evidence="1">
    <location>
        <begin position="50"/>
        <end position="299"/>
    </location>
</feature>
<dbReference type="KEGG" id="mrub:DEO27_022100"/>
<dbReference type="EMBL" id="CP043450">
    <property type="protein sequence ID" value="QEM12589.1"/>
    <property type="molecule type" value="Genomic_DNA"/>
</dbReference>
<evidence type="ECO:0000259" key="1">
    <source>
        <dbReference type="Pfam" id="PF24391"/>
    </source>
</evidence>
<keyword evidence="3" id="KW-1185">Reference proteome</keyword>
<protein>
    <recommendedName>
        <fullName evidence="1">HD-CE domain-containing protein</fullName>
    </recommendedName>
</protein>
<dbReference type="SUPFAM" id="SSF109604">
    <property type="entry name" value="HD-domain/PDEase-like"/>
    <property type="match status" value="1"/>
</dbReference>
<dbReference type="SUPFAM" id="SSF55874">
    <property type="entry name" value="ATPase domain of HSP90 chaperone/DNA topoisomerase II/histidine kinase"/>
    <property type="match status" value="1"/>
</dbReference>
<organism evidence="2 3">
    <name type="scientific">Mucilaginibacter rubeus</name>
    <dbReference type="NCBI Taxonomy" id="2027860"/>
    <lineage>
        <taxon>Bacteria</taxon>
        <taxon>Pseudomonadati</taxon>
        <taxon>Bacteroidota</taxon>
        <taxon>Sphingobacteriia</taxon>
        <taxon>Sphingobacteriales</taxon>
        <taxon>Sphingobacteriaceae</taxon>
        <taxon>Mucilaginibacter</taxon>
    </lineage>
</organism>
<evidence type="ECO:0000313" key="2">
    <source>
        <dbReference type="EMBL" id="QEM12589.1"/>
    </source>
</evidence>
<proteinExistence type="predicted"/>
<dbReference type="InterPro" id="IPR056471">
    <property type="entry name" value="HD-CE"/>
</dbReference>
<name>A0A5C1I3Y7_9SPHI</name>
<dbReference type="PRINTS" id="PR00775">
    <property type="entry name" value="HEATSHOCK90"/>
</dbReference>
<dbReference type="Proteomes" id="UP000251402">
    <property type="component" value="Chromosome"/>
</dbReference>
<evidence type="ECO:0000313" key="3">
    <source>
        <dbReference type="Proteomes" id="UP000251402"/>
    </source>
</evidence>
<dbReference type="OrthoDB" id="9802640at2"/>
<dbReference type="RefSeq" id="WP_112568691.1">
    <property type="nucleotide sequence ID" value="NZ_CP043450.1"/>
</dbReference>
<dbReference type="Gene3D" id="3.30.565.10">
    <property type="entry name" value="Histidine kinase-like ATPase, C-terminal domain"/>
    <property type="match status" value="1"/>
</dbReference>
<gene>
    <name evidence="2" type="ORF">DEO27_022100</name>
</gene>
<dbReference type="AlphaFoldDB" id="A0A5C1I3Y7"/>
<accession>A0A5C1I3Y7</accession>
<reference evidence="2" key="1">
    <citation type="submission" date="2019-08" db="EMBL/GenBank/DDBJ databases">
        <title>Comparative genome analysis confer to the adaptation heavy metal polluted environment.</title>
        <authorList>
            <person name="Li Y."/>
        </authorList>
    </citation>
    <scope>NUCLEOTIDE SEQUENCE [LARGE SCALE GENOMIC DNA]</scope>
    <source>
        <strain evidence="2">P1</strain>
    </source>
</reference>
<dbReference type="Pfam" id="PF24391">
    <property type="entry name" value="HD-CE"/>
    <property type="match status" value="1"/>
</dbReference>
<dbReference type="InterPro" id="IPR036890">
    <property type="entry name" value="HATPase_C_sf"/>
</dbReference>
<dbReference type="InterPro" id="IPR020575">
    <property type="entry name" value="Hsp90_N"/>
</dbReference>